<keyword evidence="5 10" id="KW-0997">Cell inner membrane</keyword>
<evidence type="ECO:0000256" key="3">
    <source>
        <dbReference type="ARBA" id="ARBA00022448"/>
    </source>
</evidence>
<keyword evidence="6" id="KW-0812">Transmembrane</keyword>
<gene>
    <name evidence="13" type="primary">gspK</name>
    <name evidence="13" type="ORF">H8B19_08275</name>
</gene>
<name>A0A8J6IU35_9ALTE</name>
<evidence type="ECO:0000256" key="2">
    <source>
        <dbReference type="ARBA" id="ARBA00007246"/>
    </source>
</evidence>
<dbReference type="SUPFAM" id="SSF54523">
    <property type="entry name" value="Pili subunits"/>
    <property type="match status" value="1"/>
</dbReference>
<evidence type="ECO:0000256" key="1">
    <source>
        <dbReference type="ARBA" id="ARBA00004533"/>
    </source>
</evidence>
<feature type="domain" description="T2SS protein K first SAM-like" evidence="12">
    <location>
        <begin position="102"/>
        <end position="215"/>
    </location>
</feature>
<dbReference type="Pfam" id="PF03934">
    <property type="entry name" value="T2SSK"/>
    <property type="match status" value="1"/>
</dbReference>
<evidence type="ECO:0000259" key="11">
    <source>
        <dbReference type="Pfam" id="PF03934"/>
    </source>
</evidence>
<evidence type="ECO:0000313" key="13">
    <source>
        <dbReference type="EMBL" id="MBC3765870.1"/>
    </source>
</evidence>
<keyword evidence="4 10" id="KW-1003">Cell membrane</keyword>
<proteinExistence type="inferred from homology"/>
<dbReference type="PIRSF" id="PIRSF002786">
    <property type="entry name" value="XcpX"/>
    <property type="match status" value="1"/>
</dbReference>
<reference evidence="13" key="1">
    <citation type="journal article" date="2018" name="Int. J. Syst. Evol. Microbiol.">
        <title>Neptunicella marina gen. nov., sp. nov., isolated from surface seawater.</title>
        <authorList>
            <person name="Liu X."/>
            <person name="Lai Q."/>
            <person name="Du Y."/>
            <person name="Zhang X."/>
            <person name="Liu Z."/>
            <person name="Sun F."/>
            <person name="Shao Z."/>
        </authorList>
    </citation>
    <scope>NUCLEOTIDE SEQUENCE</scope>
    <source>
        <strain evidence="13">S27-2</strain>
    </source>
</reference>
<dbReference type="EMBL" id="JACNEP010000005">
    <property type="protein sequence ID" value="MBC3765870.1"/>
    <property type="molecule type" value="Genomic_DNA"/>
</dbReference>
<dbReference type="InterPro" id="IPR005628">
    <property type="entry name" value="GspK"/>
</dbReference>
<dbReference type="InterPro" id="IPR049031">
    <property type="entry name" value="T2SSK_SAM-like_1st"/>
</dbReference>
<dbReference type="AlphaFoldDB" id="A0A8J6IU35"/>
<evidence type="ECO:0000259" key="12">
    <source>
        <dbReference type="Pfam" id="PF21687"/>
    </source>
</evidence>
<sequence length="329" mass="37081">MRIKQQGVALIIVLLVVAIVTVLAMEMGQRLQLQVRRSANIKDNNQAYWYAMGAEQYAMIALEELFKSSDGVIHLNQPWATTKLQYPLQNGGIEAQLTDMQSCFNLNSLAQVSTTPGNVPYSEKDAFLNMMKAIETEPLIPQLNAETLADSLVDWLDADEQLTGYYGAEDSEYESREHPYLAANSLMLNKSELRLVNGAELPWLSNLMDYVCAVPGDNQLKINVNTVDTEHSAILRGLLGQIDPQTLQNLIASRPDKGWSKIEDFFSQPEISALKLNSERKKWFDITTSYFILHTKTRYNDASFYLTSVFKIENNGQVSVIRREFGGLL</sequence>
<evidence type="ECO:0000256" key="8">
    <source>
        <dbReference type="ARBA" id="ARBA00022989"/>
    </source>
</evidence>
<evidence type="ECO:0000256" key="6">
    <source>
        <dbReference type="ARBA" id="ARBA00022692"/>
    </source>
</evidence>
<keyword evidence="8" id="KW-1133">Transmembrane helix</keyword>
<feature type="domain" description="T2SS protein K second SAM-like" evidence="11">
    <location>
        <begin position="222"/>
        <end position="286"/>
    </location>
</feature>
<dbReference type="Pfam" id="PF21687">
    <property type="entry name" value="T2SSK_1st"/>
    <property type="match status" value="1"/>
</dbReference>
<comment type="similarity">
    <text evidence="2 10">Belongs to the GSP K family.</text>
</comment>
<comment type="subcellular location">
    <subcellularLocation>
        <location evidence="1 10">Cell inner membrane</location>
    </subcellularLocation>
</comment>
<keyword evidence="9 10" id="KW-0472">Membrane</keyword>
<dbReference type="SUPFAM" id="SSF158544">
    <property type="entry name" value="GspK insert domain-like"/>
    <property type="match status" value="2"/>
</dbReference>
<keyword evidence="14" id="KW-1185">Reference proteome</keyword>
<evidence type="ECO:0000256" key="9">
    <source>
        <dbReference type="ARBA" id="ARBA00023136"/>
    </source>
</evidence>
<evidence type="ECO:0000313" key="14">
    <source>
        <dbReference type="Proteomes" id="UP000601768"/>
    </source>
</evidence>
<dbReference type="NCBIfam" id="NF037980">
    <property type="entry name" value="T2SS_GspK"/>
    <property type="match status" value="1"/>
</dbReference>
<evidence type="ECO:0000256" key="10">
    <source>
        <dbReference type="PIRNR" id="PIRNR002786"/>
    </source>
</evidence>
<dbReference type="PANTHER" id="PTHR38831">
    <property type="entry name" value="TYPE II SECRETION SYSTEM PROTEIN K"/>
    <property type="match status" value="1"/>
</dbReference>
<keyword evidence="3 10" id="KW-0813">Transport</keyword>
<comment type="caution">
    <text evidence="13">The sequence shown here is derived from an EMBL/GenBank/DDBJ whole genome shotgun (WGS) entry which is preliminary data.</text>
</comment>
<dbReference type="RefSeq" id="WP_186506329.1">
    <property type="nucleotide sequence ID" value="NZ_JACNEP010000005.1"/>
</dbReference>
<organism evidence="13 14">
    <name type="scientific">Neptunicella marina</name>
    <dbReference type="NCBI Taxonomy" id="2125989"/>
    <lineage>
        <taxon>Bacteria</taxon>
        <taxon>Pseudomonadati</taxon>
        <taxon>Pseudomonadota</taxon>
        <taxon>Gammaproteobacteria</taxon>
        <taxon>Alteromonadales</taxon>
        <taxon>Alteromonadaceae</taxon>
        <taxon>Neptunicella</taxon>
    </lineage>
</organism>
<evidence type="ECO:0000256" key="5">
    <source>
        <dbReference type="ARBA" id="ARBA00022519"/>
    </source>
</evidence>
<dbReference type="InterPro" id="IPR049179">
    <property type="entry name" value="T2SSK_SAM-like_2nd"/>
</dbReference>
<dbReference type="Gene3D" id="1.10.40.60">
    <property type="entry name" value="EpsJ-like"/>
    <property type="match status" value="2"/>
</dbReference>
<dbReference type="Gene3D" id="3.30.1300.30">
    <property type="entry name" value="GSPII I/J protein-like"/>
    <property type="match status" value="1"/>
</dbReference>
<dbReference type="InterPro" id="IPR045584">
    <property type="entry name" value="Pilin-like"/>
</dbReference>
<accession>A0A8J6IU35</accession>
<evidence type="ECO:0000256" key="4">
    <source>
        <dbReference type="ARBA" id="ARBA00022475"/>
    </source>
</evidence>
<dbReference type="GO" id="GO:0005886">
    <property type="term" value="C:plasma membrane"/>
    <property type="evidence" value="ECO:0007669"/>
    <property type="project" value="UniProtKB-SubCell"/>
</dbReference>
<dbReference type="GO" id="GO:0009306">
    <property type="term" value="P:protein secretion"/>
    <property type="evidence" value="ECO:0007669"/>
    <property type="project" value="InterPro"/>
</dbReference>
<dbReference type="Proteomes" id="UP000601768">
    <property type="component" value="Unassembled WGS sequence"/>
</dbReference>
<dbReference type="InterPro" id="IPR038072">
    <property type="entry name" value="GspK_central_sf"/>
</dbReference>
<protein>
    <recommendedName>
        <fullName evidence="10">Type II secretion system protein K</fullName>
    </recommendedName>
</protein>
<reference evidence="13" key="2">
    <citation type="submission" date="2020-08" db="EMBL/GenBank/DDBJ databases">
        <authorList>
            <person name="Lai Q."/>
        </authorList>
    </citation>
    <scope>NUCLEOTIDE SEQUENCE</scope>
    <source>
        <strain evidence="13">S27-2</strain>
    </source>
</reference>
<dbReference type="PANTHER" id="PTHR38831:SF1">
    <property type="entry name" value="TYPE II SECRETION SYSTEM PROTEIN K-RELATED"/>
    <property type="match status" value="1"/>
</dbReference>
<keyword evidence="7" id="KW-0653">Protein transport</keyword>
<evidence type="ECO:0000256" key="7">
    <source>
        <dbReference type="ARBA" id="ARBA00022927"/>
    </source>
</evidence>